<keyword evidence="5" id="KW-1185">Reference proteome</keyword>
<feature type="coiled-coil region" evidence="1">
    <location>
        <begin position="459"/>
        <end position="486"/>
    </location>
</feature>
<evidence type="ECO:0000313" key="2">
    <source>
        <dbReference type="EMBL" id="GED67266.1"/>
    </source>
</evidence>
<sequence length="782" mass="89530">MRDLIGEFATHYVTDLEKQLDSGNGQPSIQNPVLFLFLGDKCVEALQAVCAMNKQSWKNGNGVLYVHAYQEETWEHPQVLGCRLPRPEASKQTMRASIYERFVQGESYKMELNKALKLASVRVAEMGKLFTTFQQVNIAVVTRADDPAAILLPELTLLLKSYLTELFKNVSVDLYVLLQEKNNGEAFGFSAALSVSFLEEIKRYQRNDFSFSENLLVTEDLVKLPVEHRNAPLFSLVYLLSDKTEHGLFLEAGMQENCELISKLVLLNNKKAESEFIENSEGYNKLQFIRSITVDTGQTTFASAGLSKVKRPTHAIAVTVLSAVFDRYLERLKAGENLPKTKAREKLGLTAHDLERKVRAVMPEDHKLNEMTGLMTSGVSYSELSSMNLREAELALFDGSSQTFFETNVARGARNRVESLALQESLAGLIQREWIDEERLGLYAAYQLTAEQANGANLLEELRTGIRETTRQLEYAKAELEELYQQRVDRQEIRVGGFFTRDKERVRTFIRHLLQAIYSKKFDLLEWELTLELLLQLEKQVEKIHREIGAKVEELEGLQRQLREIAQKSVREASDYLGKNMDEYYETVVTETIRSLEAQRGSGFYLESRYIGNGSLLFQNGIAGLVERLCQFCATEILTRSPFALSFEAELLARANVVAAYENRTVLTKEDLFQDLSLVLEERAAVHIEVFHFLQKHRYEEKYLFADIRNDFVQYVLRSADRTRTYKQGCIHEEQKSGIEKMNLMGGFGMEDLMFYRNNKKYHASYEESGFVFHRRGGDESS</sequence>
<dbReference type="STRING" id="54915.ADS79_22840"/>
<name>A0A0K9YTS7_9BACL</name>
<evidence type="ECO:0000256" key="1">
    <source>
        <dbReference type="SAM" id="Coils"/>
    </source>
</evidence>
<evidence type="ECO:0000313" key="3">
    <source>
        <dbReference type="EMBL" id="KNB71600.1"/>
    </source>
</evidence>
<gene>
    <name evidence="3" type="ORF">ADS79_22840</name>
    <name evidence="2" type="ORF">BRE01_09680</name>
</gene>
<dbReference type="EMBL" id="LGIQ01000009">
    <property type="protein sequence ID" value="KNB71600.1"/>
    <property type="molecule type" value="Genomic_DNA"/>
</dbReference>
<dbReference type="RefSeq" id="WP_049740642.1">
    <property type="nucleotide sequence ID" value="NZ_BJON01000004.1"/>
</dbReference>
<reference evidence="2 5" key="3">
    <citation type="submission" date="2019-06" db="EMBL/GenBank/DDBJ databases">
        <title>Whole genome shotgun sequence of Brevibacillus reuszeri NBRC 15719.</title>
        <authorList>
            <person name="Hosoyama A."/>
            <person name="Uohara A."/>
            <person name="Ohji S."/>
            <person name="Ichikawa N."/>
        </authorList>
    </citation>
    <scope>NUCLEOTIDE SEQUENCE [LARGE SCALE GENOMIC DNA]</scope>
    <source>
        <strain evidence="2 5">NBRC 15719</strain>
    </source>
</reference>
<dbReference type="EMBL" id="BJON01000004">
    <property type="protein sequence ID" value="GED67266.1"/>
    <property type="molecule type" value="Genomic_DNA"/>
</dbReference>
<evidence type="ECO:0000313" key="5">
    <source>
        <dbReference type="Proteomes" id="UP000319578"/>
    </source>
</evidence>
<dbReference type="AlphaFoldDB" id="A0A0K9YTS7"/>
<evidence type="ECO:0000313" key="4">
    <source>
        <dbReference type="Proteomes" id="UP000036834"/>
    </source>
</evidence>
<accession>A0A0K9YTS7</accession>
<feature type="coiled-coil region" evidence="1">
    <location>
        <begin position="534"/>
        <end position="568"/>
    </location>
</feature>
<dbReference type="PATRIC" id="fig|54915.3.peg.3699"/>
<evidence type="ECO:0008006" key="6">
    <source>
        <dbReference type="Google" id="ProtNLM"/>
    </source>
</evidence>
<reference evidence="3" key="2">
    <citation type="submission" date="2015-07" db="EMBL/GenBank/DDBJ databases">
        <title>MeaNS - Measles Nucleotide Surveillance Program.</title>
        <authorList>
            <person name="Tran T."/>
            <person name="Druce J."/>
        </authorList>
    </citation>
    <scope>NUCLEOTIDE SEQUENCE</scope>
    <source>
        <strain evidence="3">DSM 9887</strain>
    </source>
</reference>
<dbReference type="Proteomes" id="UP000036834">
    <property type="component" value="Unassembled WGS sequence"/>
</dbReference>
<comment type="caution">
    <text evidence="3">The sequence shown here is derived from an EMBL/GenBank/DDBJ whole genome shotgun (WGS) entry which is preliminary data.</text>
</comment>
<dbReference type="OrthoDB" id="1871252at2"/>
<protein>
    <recommendedName>
        <fullName evidence="6">Transcription initiation factor TFIID</fullName>
    </recommendedName>
</protein>
<dbReference type="Proteomes" id="UP000319578">
    <property type="component" value="Unassembled WGS sequence"/>
</dbReference>
<proteinExistence type="predicted"/>
<keyword evidence="1" id="KW-0175">Coiled coil</keyword>
<organism evidence="3 4">
    <name type="scientific">Brevibacillus reuszeri</name>
    <dbReference type="NCBI Taxonomy" id="54915"/>
    <lineage>
        <taxon>Bacteria</taxon>
        <taxon>Bacillati</taxon>
        <taxon>Bacillota</taxon>
        <taxon>Bacilli</taxon>
        <taxon>Bacillales</taxon>
        <taxon>Paenibacillaceae</taxon>
        <taxon>Brevibacillus</taxon>
    </lineage>
</organism>
<reference evidence="4" key="1">
    <citation type="submission" date="2015-07" db="EMBL/GenBank/DDBJ databases">
        <title>Genome sequencing project for genomic taxonomy and phylogenomics of Bacillus-like bacteria.</title>
        <authorList>
            <person name="Liu B."/>
            <person name="Wang J."/>
            <person name="Zhu Y."/>
            <person name="Liu G."/>
            <person name="Chen Q."/>
            <person name="Chen Z."/>
            <person name="Lan J."/>
            <person name="Che J."/>
            <person name="Ge C."/>
            <person name="Shi H."/>
            <person name="Pan Z."/>
            <person name="Liu X."/>
        </authorList>
    </citation>
    <scope>NUCLEOTIDE SEQUENCE [LARGE SCALE GENOMIC DNA]</scope>
    <source>
        <strain evidence="4">DSM 9887</strain>
    </source>
</reference>